<dbReference type="NCBIfam" id="TIGR01396">
    <property type="entry name" value="FlgB"/>
    <property type="match status" value="1"/>
</dbReference>
<comment type="subunit">
    <text evidence="6">The basal body constitutes a major portion of the flagellar organelle and consists of a number of rings mounted on a central rod.</text>
</comment>
<reference evidence="8 9" key="1">
    <citation type="submission" date="2019-12" db="EMBL/GenBank/DDBJ databases">
        <title>Genome sequencing and assembly of endphytes of Porphyra tenera.</title>
        <authorList>
            <person name="Park J.M."/>
            <person name="Shin R."/>
            <person name="Jo S.H."/>
        </authorList>
    </citation>
    <scope>NUCLEOTIDE SEQUENCE [LARGE SCALE GENOMIC DNA]</scope>
    <source>
        <strain evidence="8 9">GPM4</strain>
    </source>
</reference>
<dbReference type="PIRSF" id="PIRSF002889">
    <property type="entry name" value="Rod_FlgB"/>
    <property type="match status" value="1"/>
</dbReference>
<evidence type="ECO:0000256" key="1">
    <source>
        <dbReference type="ARBA" id="ARBA00004117"/>
    </source>
</evidence>
<comment type="similarity">
    <text evidence="2 6">Belongs to the flagella basal body rod proteins family.</text>
</comment>
<dbReference type="EMBL" id="CP047656">
    <property type="protein sequence ID" value="QHJ13548.1"/>
    <property type="molecule type" value="Genomic_DNA"/>
</dbReference>
<keyword evidence="8" id="KW-0282">Flagellum</keyword>
<keyword evidence="8" id="KW-0969">Cilium</keyword>
<feature type="domain" description="Flagellar basal body rod protein N-terminal" evidence="7">
    <location>
        <begin position="21"/>
        <end position="39"/>
    </location>
</feature>
<dbReference type="Pfam" id="PF00460">
    <property type="entry name" value="Flg_bb_rod"/>
    <property type="match status" value="1"/>
</dbReference>
<dbReference type="InterPro" id="IPR006300">
    <property type="entry name" value="FlgB"/>
</dbReference>
<dbReference type="PANTHER" id="PTHR30435">
    <property type="entry name" value="FLAGELLAR PROTEIN"/>
    <property type="match status" value="1"/>
</dbReference>
<evidence type="ECO:0000256" key="2">
    <source>
        <dbReference type="ARBA" id="ARBA00009677"/>
    </source>
</evidence>
<evidence type="ECO:0000256" key="6">
    <source>
        <dbReference type="PIRNR" id="PIRNR002889"/>
    </source>
</evidence>
<dbReference type="KEGG" id="pmes:FX988_03814"/>
<evidence type="ECO:0000256" key="3">
    <source>
        <dbReference type="ARBA" id="ARBA00014376"/>
    </source>
</evidence>
<dbReference type="PANTHER" id="PTHR30435:SF12">
    <property type="entry name" value="FLAGELLAR BASAL BODY ROD PROTEIN FLGB"/>
    <property type="match status" value="1"/>
</dbReference>
<keyword evidence="4 6" id="KW-0975">Bacterial flagellum</keyword>
<sequence length="133" mass="14652">MAISLDKLMGFTHKAVQVRTERMEVLAGNLANANTPGYKARDINFQDAMRSAQSGRSQNLTRTHENHIKGHMQGSGEMQFRISNQPDTGDGNNVDVQVERNAFLDNGLRYQASVEFLNGKIKGMKKAISGGQS</sequence>
<dbReference type="OrthoDB" id="9788334at2"/>
<gene>
    <name evidence="8" type="ORF">FX988_03814</name>
</gene>
<keyword evidence="8" id="KW-0966">Cell projection</keyword>
<evidence type="ECO:0000313" key="8">
    <source>
        <dbReference type="EMBL" id="QHJ13548.1"/>
    </source>
</evidence>
<dbReference type="RefSeq" id="WP_160181639.1">
    <property type="nucleotide sequence ID" value="NZ_CP047656.1"/>
</dbReference>
<dbReference type="AlphaFoldDB" id="A0A857JQ66"/>
<evidence type="ECO:0000256" key="4">
    <source>
        <dbReference type="ARBA" id="ARBA00023143"/>
    </source>
</evidence>
<organism evidence="8 9">
    <name type="scientific">Paraglaciecola mesophila</name>
    <dbReference type="NCBI Taxonomy" id="197222"/>
    <lineage>
        <taxon>Bacteria</taxon>
        <taxon>Pseudomonadati</taxon>
        <taxon>Pseudomonadota</taxon>
        <taxon>Gammaproteobacteria</taxon>
        <taxon>Alteromonadales</taxon>
        <taxon>Alteromonadaceae</taxon>
        <taxon>Paraglaciecola</taxon>
    </lineage>
</organism>
<dbReference type="GO" id="GO:0071973">
    <property type="term" value="P:bacterial-type flagellum-dependent cell motility"/>
    <property type="evidence" value="ECO:0007669"/>
    <property type="project" value="InterPro"/>
</dbReference>
<name>A0A857JQ66_9ALTE</name>
<dbReference type="GO" id="GO:0030694">
    <property type="term" value="C:bacterial-type flagellum basal body, rod"/>
    <property type="evidence" value="ECO:0007669"/>
    <property type="project" value="InterPro"/>
</dbReference>
<dbReference type="InterPro" id="IPR001444">
    <property type="entry name" value="Flag_bb_rod_N"/>
</dbReference>
<accession>A0A857JQ66</accession>
<proteinExistence type="inferred from homology"/>
<comment type="function">
    <text evidence="5 6">Structural component of flagellum, the bacterial motility apparatus. Part of the rod structure of flagellar basal body.</text>
</comment>
<dbReference type="Proteomes" id="UP000464524">
    <property type="component" value="Chromosome"/>
</dbReference>
<evidence type="ECO:0000259" key="7">
    <source>
        <dbReference type="Pfam" id="PF00460"/>
    </source>
</evidence>
<evidence type="ECO:0000256" key="5">
    <source>
        <dbReference type="ARBA" id="ARBA00024934"/>
    </source>
</evidence>
<keyword evidence="9" id="KW-1185">Reference proteome</keyword>
<protein>
    <recommendedName>
        <fullName evidence="3 6">Flagellar basal body rod protein FlgB</fullName>
    </recommendedName>
</protein>
<comment type="subcellular location">
    <subcellularLocation>
        <location evidence="1 6">Bacterial flagellum basal body</location>
    </subcellularLocation>
</comment>
<evidence type="ECO:0000313" key="9">
    <source>
        <dbReference type="Proteomes" id="UP000464524"/>
    </source>
</evidence>